<feature type="region of interest" description="Disordered" evidence="1">
    <location>
        <begin position="85"/>
        <end position="104"/>
    </location>
</feature>
<evidence type="ECO:0000256" key="1">
    <source>
        <dbReference type="SAM" id="MobiDB-lite"/>
    </source>
</evidence>
<proteinExistence type="predicted"/>
<dbReference type="EMBL" id="ODYU01009004">
    <property type="protein sequence ID" value="SOQ53080.1"/>
    <property type="molecule type" value="Genomic_DNA"/>
</dbReference>
<accession>A0A2H1WJ24</accession>
<dbReference type="AlphaFoldDB" id="A0A2H1WJ24"/>
<name>A0A2H1WJ24_SPOFR</name>
<evidence type="ECO:0000313" key="2">
    <source>
        <dbReference type="EMBL" id="SOQ53080.1"/>
    </source>
</evidence>
<feature type="compositionally biased region" description="Polar residues" evidence="1">
    <location>
        <begin position="85"/>
        <end position="103"/>
    </location>
</feature>
<organism evidence="2">
    <name type="scientific">Spodoptera frugiperda</name>
    <name type="common">Fall armyworm</name>
    <dbReference type="NCBI Taxonomy" id="7108"/>
    <lineage>
        <taxon>Eukaryota</taxon>
        <taxon>Metazoa</taxon>
        <taxon>Ecdysozoa</taxon>
        <taxon>Arthropoda</taxon>
        <taxon>Hexapoda</taxon>
        <taxon>Insecta</taxon>
        <taxon>Pterygota</taxon>
        <taxon>Neoptera</taxon>
        <taxon>Endopterygota</taxon>
        <taxon>Lepidoptera</taxon>
        <taxon>Glossata</taxon>
        <taxon>Ditrysia</taxon>
        <taxon>Noctuoidea</taxon>
        <taxon>Noctuidae</taxon>
        <taxon>Amphipyrinae</taxon>
        <taxon>Spodoptera</taxon>
    </lineage>
</organism>
<reference evidence="2" key="1">
    <citation type="submission" date="2016-07" db="EMBL/GenBank/DDBJ databases">
        <authorList>
            <person name="Bretaudeau A."/>
        </authorList>
    </citation>
    <scope>NUCLEOTIDE SEQUENCE</scope>
    <source>
        <strain evidence="2">Rice</strain>
        <tissue evidence="2">Whole body</tissue>
    </source>
</reference>
<gene>
    <name evidence="2" type="ORF">SFRICE_036690</name>
</gene>
<protein>
    <submittedName>
        <fullName evidence="2">SFRICE_036690</fullName>
    </submittedName>
</protein>
<sequence length="143" mass="16103">MFYNKVEGIKRFNDAAKILCDLLHSETQSRRALIANVINKELKDSLKGNPDAFLFGEGLTERIKVAKAVQRSAQDLGTTAAVVKQNNTNRNQRPFNSRVPSQPRNRRLGINKMKTENQQSVGWKKAYSQTSVYNNAVITVNLP</sequence>